<evidence type="ECO:0000313" key="1">
    <source>
        <dbReference type="EMBL" id="RQG93540.1"/>
    </source>
</evidence>
<dbReference type="Proteomes" id="UP000282323">
    <property type="component" value="Unassembled WGS sequence"/>
</dbReference>
<reference evidence="1 2" key="1">
    <citation type="submission" date="2018-10" db="EMBL/GenBank/DDBJ databases">
        <title>Natrarchaeobius chitinivorans gen. nov., sp. nov., and Natrarchaeobius haloalkaliphilus sp. nov., alkaliphilic, chitin-utilizing haloarchaea from hypersaline alkaline lakes.</title>
        <authorList>
            <person name="Sorokin D.Y."/>
            <person name="Elcheninov A.G."/>
            <person name="Kostrikina N.A."/>
            <person name="Bale N.J."/>
            <person name="Sinninghe Damste J.S."/>
            <person name="Khijniak T.V."/>
            <person name="Kublanov I.V."/>
            <person name="Toshchakov S.V."/>
        </authorList>
    </citation>
    <scope>NUCLEOTIDE SEQUENCE [LARGE SCALE GENOMIC DNA]</scope>
    <source>
        <strain evidence="1 2">AArcht4T</strain>
    </source>
</reference>
<organism evidence="1 2">
    <name type="scientific">Natrarchaeobius chitinivorans</name>
    <dbReference type="NCBI Taxonomy" id="1679083"/>
    <lineage>
        <taxon>Archaea</taxon>
        <taxon>Methanobacteriati</taxon>
        <taxon>Methanobacteriota</taxon>
        <taxon>Stenosarchaea group</taxon>
        <taxon>Halobacteria</taxon>
        <taxon>Halobacteriales</taxon>
        <taxon>Natrialbaceae</taxon>
        <taxon>Natrarchaeobius</taxon>
    </lineage>
</organism>
<proteinExistence type="predicted"/>
<gene>
    <name evidence="1" type="ORF">EA473_14490</name>
</gene>
<sequence length="132" mass="15273">MRDTVLVYDDDCGFCTWWAEFFDERSDVPIVGFSDLESDLEDRLPEDYERCSHLLTPEARYSCGASIEETFARSSVGRPLRPLVDRLRRYDTYTTLREGAYRRIAHNRAVWGRVLSKTPPAREGESTEASIE</sequence>
<dbReference type="AlphaFoldDB" id="A0A3N6MAX7"/>
<keyword evidence="2" id="KW-1185">Reference proteome</keyword>
<dbReference type="EMBL" id="REGA01000013">
    <property type="protein sequence ID" value="RQG93540.1"/>
    <property type="molecule type" value="Genomic_DNA"/>
</dbReference>
<comment type="caution">
    <text evidence="1">The sequence shown here is derived from an EMBL/GenBank/DDBJ whole genome shotgun (WGS) entry which is preliminary data.</text>
</comment>
<dbReference type="Pfam" id="PF04134">
    <property type="entry name" value="DCC1-like"/>
    <property type="match status" value="1"/>
</dbReference>
<accession>A0A3N6MAX7</accession>
<dbReference type="InterPro" id="IPR007263">
    <property type="entry name" value="DCC1-like"/>
</dbReference>
<dbReference type="GO" id="GO:0015035">
    <property type="term" value="F:protein-disulfide reductase activity"/>
    <property type="evidence" value="ECO:0007669"/>
    <property type="project" value="InterPro"/>
</dbReference>
<dbReference type="OrthoDB" id="195634at2157"/>
<protein>
    <submittedName>
        <fullName evidence="1">DUF393 domain-containing protein</fullName>
    </submittedName>
</protein>
<evidence type="ECO:0000313" key="2">
    <source>
        <dbReference type="Proteomes" id="UP000282323"/>
    </source>
</evidence>
<name>A0A3N6MAX7_NATCH</name>
<dbReference type="RefSeq" id="WP_124196319.1">
    <property type="nucleotide sequence ID" value="NZ_REGA01000013.1"/>
</dbReference>